<dbReference type="InterPro" id="IPR000182">
    <property type="entry name" value="GNAT_dom"/>
</dbReference>
<dbReference type="Gene3D" id="3.40.630.30">
    <property type="match status" value="1"/>
</dbReference>
<reference evidence="3 5" key="1">
    <citation type="submission" date="2022-07" db="EMBL/GenBank/DDBJ databases">
        <authorList>
            <person name="Criscuolo A."/>
        </authorList>
    </citation>
    <scope>NUCLEOTIDE SEQUENCE</scope>
    <source>
        <strain evidence="5">CIP 111951</strain>
        <strain evidence="3">CIP111854</strain>
        <strain evidence="2">CIP111951</strain>
    </source>
</reference>
<dbReference type="PROSITE" id="PS51186">
    <property type="entry name" value="GNAT"/>
    <property type="match status" value="1"/>
</dbReference>
<proteinExistence type="predicted"/>
<organism evidence="3 4">
    <name type="scientific">Pseudoalteromonas holothuriae</name>
    <dbReference type="NCBI Taxonomy" id="2963714"/>
    <lineage>
        <taxon>Bacteria</taxon>
        <taxon>Pseudomonadati</taxon>
        <taxon>Pseudomonadota</taxon>
        <taxon>Gammaproteobacteria</taxon>
        <taxon>Alteromonadales</taxon>
        <taxon>Pseudoalteromonadaceae</taxon>
        <taxon>Pseudoalteromonas</taxon>
    </lineage>
</organism>
<dbReference type="EMBL" id="CAMAPC010000011">
    <property type="protein sequence ID" value="CAH9061467.1"/>
    <property type="molecule type" value="Genomic_DNA"/>
</dbReference>
<dbReference type="Proteomes" id="UP001152467">
    <property type="component" value="Unassembled WGS sequence"/>
</dbReference>
<gene>
    <name evidence="3" type="ORF">PSECIP111854_02817</name>
    <name evidence="2" type="ORF">PSECIP111951_00269</name>
</gene>
<sequence>MSILHTKRLVVRKATMEDVDFILALLNQRSFIDNIADKQIHTLKDAQNYIQGAFLDAYELGDKAPYIVTLQEGTAIGVAGFYQRPIFDLPDLGYAFIDQYTGYGYAKEACMALLKFAKYNLNIDAILAITSAKNQPSIKLLLGLGLEFQSKVVLDKSMEESNLYRLDF</sequence>
<evidence type="ECO:0000313" key="4">
    <source>
        <dbReference type="Proteomes" id="UP001152467"/>
    </source>
</evidence>
<evidence type="ECO:0000313" key="2">
    <source>
        <dbReference type="EMBL" id="CAH9050806.1"/>
    </source>
</evidence>
<evidence type="ECO:0000313" key="3">
    <source>
        <dbReference type="EMBL" id="CAH9061467.1"/>
    </source>
</evidence>
<dbReference type="InterPro" id="IPR051531">
    <property type="entry name" value="N-acetyltransferase"/>
</dbReference>
<dbReference type="Pfam" id="PF13302">
    <property type="entry name" value="Acetyltransf_3"/>
    <property type="match status" value="1"/>
</dbReference>
<dbReference type="EMBL" id="CAMAPD010000001">
    <property type="protein sequence ID" value="CAH9050806.1"/>
    <property type="molecule type" value="Genomic_DNA"/>
</dbReference>
<accession>A0A9W4VT96</accession>
<dbReference type="RefSeq" id="WP_261591469.1">
    <property type="nucleotide sequence ID" value="NZ_CAMAPC010000011.1"/>
</dbReference>
<evidence type="ECO:0000259" key="1">
    <source>
        <dbReference type="PROSITE" id="PS51186"/>
    </source>
</evidence>
<dbReference type="Proteomes" id="UP001152485">
    <property type="component" value="Unassembled WGS sequence"/>
</dbReference>
<keyword evidence="4" id="KW-1185">Reference proteome</keyword>
<dbReference type="GO" id="GO:0016747">
    <property type="term" value="F:acyltransferase activity, transferring groups other than amino-acyl groups"/>
    <property type="evidence" value="ECO:0007669"/>
    <property type="project" value="InterPro"/>
</dbReference>
<dbReference type="AlphaFoldDB" id="A0A9W4VT96"/>
<evidence type="ECO:0000313" key="5">
    <source>
        <dbReference type="Proteomes" id="UP001152485"/>
    </source>
</evidence>
<feature type="domain" description="N-acetyltransferase" evidence="1">
    <location>
        <begin position="9"/>
        <end position="168"/>
    </location>
</feature>
<dbReference type="PANTHER" id="PTHR43792">
    <property type="entry name" value="GNAT FAMILY, PUTATIVE (AFU_ORTHOLOGUE AFUA_3G00765)-RELATED-RELATED"/>
    <property type="match status" value="1"/>
</dbReference>
<dbReference type="PANTHER" id="PTHR43792:SF1">
    <property type="entry name" value="N-ACETYLTRANSFERASE DOMAIN-CONTAINING PROTEIN"/>
    <property type="match status" value="1"/>
</dbReference>
<name>A0A9W4VT96_9GAMM</name>
<comment type="caution">
    <text evidence="3">The sequence shown here is derived from an EMBL/GenBank/DDBJ whole genome shotgun (WGS) entry which is preliminary data.</text>
</comment>
<protein>
    <recommendedName>
        <fullName evidence="1">N-acetyltransferase domain-containing protein</fullName>
    </recommendedName>
</protein>
<dbReference type="SUPFAM" id="SSF55729">
    <property type="entry name" value="Acyl-CoA N-acyltransferases (Nat)"/>
    <property type="match status" value="1"/>
</dbReference>
<dbReference type="InterPro" id="IPR016181">
    <property type="entry name" value="Acyl_CoA_acyltransferase"/>
</dbReference>